<dbReference type="InterPro" id="IPR021759">
    <property type="entry name" value="WxLIP_HBD"/>
</dbReference>
<dbReference type="InterPro" id="IPR010317">
    <property type="entry name" value="WxLIP_PGBD"/>
</dbReference>
<dbReference type="OrthoDB" id="2148359at2"/>
<organism evidence="3 4">
    <name type="scientific">Vagococcus zengguangii</name>
    <dbReference type="NCBI Taxonomy" id="2571750"/>
    <lineage>
        <taxon>Bacteria</taxon>
        <taxon>Bacillati</taxon>
        <taxon>Bacillota</taxon>
        <taxon>Bacilli</taxon>
        <taxon>Lactobacillales</taxon>
        <taxon>Enterococcaceae</taxon>
        <taxon>Vagococcus</taxon>
    </lineage>
</organism>
<dbReference type="Pfam" id="PF06030">
    <property type="entry name" value="WxLIP_PGBD"/>
    <property type="match status" value="1"/>
</dbReference>
<dbReference type="EMBL" id="CP039712">
    <property type="protein sequence ID" value="QCI85885.1"/>
    <property type="molecule type" value="Genomic_DNA"/>
</dbReference>
<dbReference type="AlphaFoldDB" id="A0A4D7CP67"/>
<evidence type="ECO:0000259" key="1">
    <source>
        <dbReference type="Pfam" id="PF06030"/>
    </source>
</evidence>
<accession>A0A4D7CP67</accession>
<dbReference type="KEGG" id="vao:FA707_02400"/>
<gene>
    <name evidence="3" type="ORF">FA707_02400</name>
</gene>
<evidence type="ECO:0000313" key="4">
    <source>
        <dbReference type="Proteomes" id="UP000298615"/>
    </source>
</evidence>
<name>A0A4D7CP67_9ENTE</name>
<sequence>MKYKHLIGCFILFLVVFFNSMMTYGEEIEGGMPYDVRINVPQSQKEKNLGYFDVIVPPDKEQELSIKVRNISPQKITLILTPYTATTNENGDIDYVGNRHQLSDSIPTKFSDIISKKQTVTLEKDEQKDVVFTLKTPTEKFDGVLLGCIDIHQELKEQLAGEKAVNQQVGIQVKNILSQTIGVVVRNSREDVKEDFGLLDATLVKNDENQTLSFSIENKVSKILKGYSYEAKLYDEKEQLIFTMNKEEFDMAPNSLYRNLEKITSQQLNEESYTLKLKIYNKKKSQQWELSKDIKVKKNQDDRNLSVKISKLMPNNDKNSLILMAASGFAIVLLIAISTVLRKKH</sequence>
<evidence type="ECO:0000313" key="3">
    <source>
        <dbReference type="EMBL" id="QCI85885.1"/>
    </source>
</evidence>
<evidence type="ECO:0000259" key="2">
    <source>
        <dbReference type="Pfam" id="PF11797"/>
    </source>
</evidence>
<feature type="domain" description="WxL Interacting Protein peptidoglycan binding" evidence="1">
    <location>
        <begin position="34"/>
        <end position="152"/>
    </location>
</feature>
<feature type="domain" description="WxL Interacting Protein host binding" evidence="2">
    <location>
        <begin position="170"/>
        <end position="300"/>
    </location>
</feature>
<keyword evidence="4" id="KW-1185">Reference proteome</keyword>
<protein>
    <submittedName>
        <fullName evidence="3">DUF916 domain-containing protein</fullName>
    </submittedName>
</protein>
<proteinExistence type="predicted"/>
<dbReference type="Pfam" id="PF11797">
    <property type="entry name" value="WxLIP_HBD"/>
    <property type="match status" value="1"/>
</dbReference>
<reference evidence="3 4" key="1">
    <citation type="submission" date="2019-04" db="EMBL/GenBank/DDBJ databases">
        <title>Vagococcus sp. nov., isolated from faeces of yaks (Bos grunniens).</title>
        <authorList>
            <person name="Ge Y."/>
        </authorList>
    </citation>
    <scope>NUCLEOTIDE SEQUENCE [LARGE SCALE GENOMIC DNA]</scope>
    <source>
        <strain evidence="3 4">MN-17</strain>
    </source>
</reference>
<dbReference type="Proteomes" id="UP000298615">
    <property type="component" value="Chromosome"/>
</dbReference>
<dbReference type="RefSeq" id="WP_136952728.1">
    <property type="nucleotide sequence ID" value="NZ_CP039712.1"/>
</dbReference>